<comment type="caution">
    <text evidence="2">The sequence shown here is derived from an EMBL/GenBank/DDBJ whole genome shotgun (WGS) entry which is preliminary data.</text>
</comment>
<keyword evidence="1" id="KW-0812">Transmembrane</keyword>
<evidence type="ECO:0000313" key="3">
    <source>
        <dbReference type="Proteomes" id="UP001432027"/>
    </source>
</evidence>
<dbReference type="EMBL" id="BTSX01000004">
    <property type="protein sequence ID" value="GMS93961.1"/>
    <property type="molecule type" value="Genomic_DNA"/>
</dbReference>
<protein>
    <submittedName>
        <fullName evidence="2">Uncharacterized protein</fullName>
    </submittedName>
</protein>
<keyword evidence="3" id="KW-1185">Reference proteome</keyword>
<keyword evidence="1" id="KW-0472">Membrane</keyword>
<feature type="non-terminal residue" evidence="2">
    <location>
        <position position="291"/>
    </location>
</feature>
<name>A0AAV5TI35_9BILA</name>
<dbReference type="Proteomes" id="UP001432027">
    <property type="component" value="Unassembled WGS sequence"/>
</dbReference>
<reference evidence="2" key="1">
    <citation type="submission" date="2023-10" db="EMBL/GenBank/DDBJ databases">
        <title>Genome assembly of Pristionchus species.</title>
        <authorList>
            <person name="Yoshida K."/>
            <person name="Sommer R.J."/>
        </authorList>
    </citation>
    <scope>NUCLEOTIDE SEQUENCE</scope>
    <source>
        <strain evidence="2">RS0144</strain>
    </source>
</reference>
<gene>
    <name evidence="2" type="ORF">PENTCL1PPCAC_16136</name>
</gene>
<evidence type="ECO:0000313" key="2">
    <source>
        <dbReference type="EMBL" id="GMS93961.1"/>
    </source>
</evidence>
<organism evidence="2 3">
    <name type="scientific">Pristionchus entomophagus</name>
    <dbReference type="NCBI Taxonomy" id="358040"/>
    <lineage>
        <taxon>Eukaryota</taxon>
        <taxon>Metazoa</taxon>
        <taxon>Ecdysozoa</taxon>
        <taxon>Nematoda</taxon>
        <taxon>Chromadorea</taxon>
        <taxon>Rhabditida</taxon>
        <taxon>Rhabditina</taxon>
        <taxon>Diplogasteromorpha</taxon>
        <taxon>Diplogasteroidea</taxon>
        <taxon>Neodiplogasteridae</taxon>
        <taxon>Pristionchus</taxon>
    </lineage>
</organism>
<dbReference type="AlphaFoldDB" id="A0AAV5TI35"/>
<feature type="transmembrane region" description="Helical" evidence="1">
    <location>
        <begin position="241"/>
        <end position="267"/>
    </location>
</feature>
<evidence type="ECO:0000256" key="1">
    <source>
        <dbReference type="SAM" id="Phobius"/>
    </source>
</evidence>
<keyword evidence="1" id="KW-1133">Transmembrane helix</keyword>
<proteinExistence type="predicted"/>
<sequence length="291" mass="29901">MIVVKGSVVVSVPVTVAEVTVVVAVPAMSVMMTVVSAEPASSHSSDLSRASAVDLSDTSVEAMGESVSLASDPSLLESASESEFLTESHSTMMSMTGSVNHANSVSSSRSVMESVVVSDLASLVQSESGSSTLSVSESVVVAGVLALGKANSESLQRVSEAVALEPFRGEEAVTVAGFHESVTVMGEDSSVMMTEMADAEVIAIGSSSLLLSGSNFIGYLLASVISFGGSMNIILNSVVSFLTGLGGLLIVVVDVSFSGNLSGLLFYRVLVLSVRSDEQSSDKEESEKLHL</sequence>
<accession>A0AAV5TI35</accession>